<gene>
    <name evidence="2" type="ORF">H9630_10360</name>
</gene>
<evidence type="ECO:0000313" key="2">
    <source>
        <dbReference type="EMBL" id="MBD8015222.1"/>
    </source>
</evidence>
<accession>A0ABR8WE09</accession>
<protein>
    <submittedName>
        <fullName evidence="2">Uncharacterized protein</fullName>
    </submittedName>
</protein>
<keyword evidence="1" id="KW-1133">Transmembrane helix</keyword>
<feature type="transmembrane region" description="Helical" evidence="1">
    <location>
        <begin position="38"/>
        <end position="62"/>
    </location>
</feature>
<evidence type="ECO:0000313" key="3">
    <source>
        <dbReference type="Proteomes" id="UP000658980"/>
    </source>
</evidence>
<feature type="transmembrane region" description="Helical" evidence="1">
    <location>
        <begin position="12"/>
        <end position="32"/>
    </location>
</feature>
<keyword evidence="1" id="KW-0812">Transmembrane</keyword>
<keyword evidence="3" id="KW-1185">Reference proteome</keyword>
<comment type="caution">
    <text evidence="2">The sequence shown here is derived from an EMBL/GenBank/DDBJ whole genome shotgun (WGS) entry which is preliminary data.</text>
</comment>
<reference evidence="2 3" key="1">
    <citation type="submission" date="2020-08" db="EMBL/GenBank/DDBJ databases">
        <title>A Genomic Blueprint of the Chicken Gut Microbiome.</title>
        <authorList>
            <person name="Gilroy R."/>
            <person name="Ravi A."/>
            <person name="Getino M."/>
            <person name="Pursley I."/>
            <person name="Horton D.L."/>
            <person name="Alikhan N.-F."/>
            <person name="Baker D."/>
            <person name="Gharbi K."/>
            <person name="Hall N."/>
            <person name="Watson M."/>
            <person name="Adriaenssens E.M."/>
            <person name="Foster-Nyarko E."/>
            <person name="Jarju S."/>
            <person name="Secka A."/>
            <person name="Antonio M."/>
            <person name="Oren A."/>
            <person name="Chaudhuri R."/>
            <person name="La Ragione R.M."/>
            <person name="Hildebrand F."/>
            <person name="Pallen M.J."/>
        </authorList>
    </citation>
    <scope>NUCLEOTIDE SEQUENCE [LARGE SCALE GENOMIC DNA]</scope>
    <source>
        <strain evidence="2 3">Sa1BUA13</strain>
    </source>
</reference>
<organism evidence="2 3">
    <name type="scientific">Planococcus wigleyi</name>
    <dbReference type="NCBI Taxonomy" id="2762216"/>
    <lineage>
        <taxon>Bacteria</taxon>
        <taxon>Bacillati</taxon>
        <taxon>Bacillota</taxon>
        <taxon>Bacilli</taxon>
        <taxon>Bacillales</taxon>
        <taxon>Caryophanaceae</taxon>
        <taxon>Planococcus</taxon>
    </lineage>
</organism>
<sequence length="70" mass="7691">MKHFSFKARLIYFGAIALISLAFFTLQLIAVMEGGDGIGSIILMVLWALMALFGLAGIVFAVKNRNRQKS</sequence>
<dbReference type="Proteomes" id="UP000658980">
    <property type="component" value="Unassembled WGS sequence"/>
</dbReference>
<name>A0ABR8WE09_9BACL</name>
<proteinExistence type="predicted"/>
<dbReference type="EMBL" id="JACSPU010000003">
    <property type="protein sequence ID" value="MBD8015222.1"/>
    <property type="molecule type" value="Genomic_DNA"/>
</dbReference>
<evidence type="ECO:0000256" key="1">
    <source>
        <dbReference type="SAM" id="Phobius"/>
    </source>
</evidence>
<dbReference type="RefSeq" id="WP_191715412.1">
    <property type="nucleotide sequence ID" value="NZ_JACSPU010000003.1"/>
</dbReference>
<keyword evidence="1" id="KW-0472">Membrane</keyword>